<proteinExistence type="predicted"/>
<sequence>MKPWLVWTIGLALVVAAWAVIQITPSDDAAVTPFEVPGALGSPLSGRAFQASVTDVRLGDRAEAGGWSAEGTWVVADVTAQALLDEQGSLLGHADLIVDGVRYRASERPPSIFRTGLSVGLPRSGSIAFEIPADVAQRSGVIELGLSEETRLDSVVRVPVDLAALDRGTDVELRKTEWAR</sequence>
<dbReference type="Proteomes" id="UP000276888">
    <property type="component" value="Chromosome"/>
</dbReference>
<evidence type="ECO:0000313" key="2">
    <source>
        <dbReference type="Proteomes" id="UP000276888"/>
    </source>
</evidence>
<dbReference type="KEGG" id="mlv:CVS47_00033"/>
<keyword evidence="2" id="KW-1185">Reference proteome</keyword>
<dbReference type="EMBL" id="CP031423">
    <property type="protein sequence ID" value="AZS35441.1"/>
    <property type="molecule type" value="Genomic_DNA"/>
</dbReference>
<gene>
    <name evidence="1" type="ORF">CVS47_00033</name>
</gene>
<organism evidence="1 2">
    <name type="scientific">Microbacterium lemovicicum</name>
    <dbReference type="NCBI Taxonomy" id="1072463"/>
    <lineage>
        <taxon>Bacteria</taxon>
        <taxon>Bacillati</taxon>
        <taxon>Actinomycetota</taxon>
        <taxon>Actinomycetes</taxon>
        <taxon>Micrococcales</taxon>
        <taxon>Microbacteriaceae</taxon>
        <taxon>Microbacterium</taxon>
    </lineage>
</organism>
<dbReference type="OrthoDB" id="4763195at2"/>
<name>A0A3S9W5U3_9MICO</name>
<dbReference type="AlphaFoldDB" id="A0A3S9W5U3"/>
<protein>
    <recommendedName>
        <fullName evidence="3">DUF4352 domain-containing protein</fullName>
    </recommendedName>
</protein>
<evidence type="ECO:0000313" key="1">
    <source>
        <dbReference type="EMBL" id="AZS35441.1"/>
    </source>
</evidence>
<accession>A0A3S9W5U3</accession>
<reference evidence="1 2" key="1">
    <citation type="submission" date="2018-08" db="EMBL/GenBank/DDBJ databases">
        <title>Microbacterium lemovicicum sp. nov., a bacterium isolated from a natural uranium-rich soil.</title>
        <authorList>
            <person name="ORTET P."/>
        </authorList>
    </citation>
    <scope>NUCLEOTIDE SEQUENCE [LARGE SCALE GENOMIC DNA]</scope>
    <source>
        <strain evidence="1 2">Viu22</strain>
    </source>
</reference>
<dbReference type="RefSeq" id="WP_127094270.1">
    <property type="nucleotide sequence ID" value="NZ_CP031423.1"/>
</dbReference>
<evidence type="ECO:0008006" key="3">
    <source>
        <dbReference type="Google" id="ProtNLM"/>
    </source>
</evidence>